<dbReference type="Proteomes" id="UP001500363">
    <property type="component" value="Unassembled WGS sequence"/>
</dbReference>
<comment type="caution">
    <text evidence="1">The sequence shown here is derived from an EMBL/GenBank/DDBJ whole genome shotgun (WGS) entry which is preliminary data.</text>
</comment>
<organism evidence="1 2">
    <name type="scientific">Kribbella lupini</name>
    <dbReference type="NCBI Taxonomy" id="291602"/>
    <lineage>
        <taxon>Bacteria</taxon>
        <taxon>Bacillati</taxon>
        <taxon>Actinomycetota</taxon>
        <taxon>Actinomycetes</taxon>
        <taxon>Propionibacteriales</taxon>
        <taxon>Kribbellaceae</taxon>
        <taxon>Kribbella</taxon>
    </lineage>
</organism>
<evidence type="ECO:0000313" key="1">
    <source>
        <dbReference type="EMBL" id="GAA1542607.1"/>
    </source>
</evidence>
<sequence length="100" mass="10746">MPYWVCDDVGEKTVSSGLYAHRPDELDEIAVVPPAQRAAMRETAQIWSELIHELATLQALTAAALGAADDSARVAMLMLIEAETNEATALARQLRADPAA</sequence>
<proteinExistence type="predicted"/>
<protein>
    <submittedName>
        <fullName evidence="1">Uncharacterized protein</fullName>
    </submittedName>
</protein>
<dbReference type="EMBL" id="BAAANC010000002">
    <property type="protein sequence ID" value="GAA1542607.1"/>
    <property type="molecule type" value="Genomic_DNA"/>
</dbReference>
<evidence type="ECO:0000313" key="2">
    <source>
        <dbReference type="Proteomes" id="UP001500363"/>
    </source>
</evidence>
<gene>
    <name evidence="1" type="ORF">GCM10009741_52480</name>
</gene>
<accession>A0ABN2BNC1</accession>
<name>A0ABN2BNC1_9ACTN</name>
<keyword evidence="2" id="KW-1185">Reference proteome</keyword>
<reference evidence="1 2" key="1">
    <citation type="journal article" date="2019" name="Int. J. Syst. Evol. Microbiol.">
        <title>The Global Catalogue of Microorganisms (GCM) 10K type strain sequencing project: providing services to taxonomists for standard genome sequencing and annotation.</title>
        <authorList>
            <consortium name="The Broad Institute Genomics Platform"/>
            <consortium name="The Broad Institute Genome Sequencing Center for Infectious Disease"/>
            <person name="Wu L."/>
            <person name="Ma J."/>
        </authorList>
    </citation>
    <scope>NUCLEOTIDE SEQUENCE [LARGE SCALE GENOMIC DNA]</scope>
    <source>
        <strain evidence="1 2">JCM 14303</strain>
    </source>
</reference>